<name>A0A6C0EAQ9_9ZZZZ</name>
<dbReference type="AlphaFoldDB" id="A0A6C0EAQ9"/>
<dbReference type="InterPro" id="IPR012337">
    <property type="entry name" value="RNaseH-like_sf"/>
</dbReference>
<protein>
    <recommendedName>
        <fullName evidence="2">Mitochondrial resolvase Ydc2 catalytic domain-containing protein</fullName>
    </recommendedName>
</protein>
<dbReference type="SUPFAM" id="SSF53098">
    <property type="entry name" value="Ribonuclease H-like"/>
    <property type="match status" value="1"/>
</dbReference>
<evidence type="ECO:0000313" key="1">
    <source>
        <dbReference type="EMBL" id="QHT25349.1"/>
    </source>
</evidence>
<dbReference type="EMBL" id="MN739765">
    <property type="protein sequence ID" value="QHT25349.1"/>
    <property type="molecule type" value="Genomic_DNA"/>
</dbReference>
<accession>A0A6C0EAQ9</accession>
<reference evidence="1" key="1">
    <citation type="journal article" date="2020" name="Nature">
        <title>Giant virus diversity and host interactions through global metagenomics.</title>
        <authorList>
            <person name="Schulz F."/>
            <person name="Roux S."/>
            <person name="Paez-Espino D."/>
            <person name="Jungbluth S."/>
            <person name="Walsh D.A."/>
            <person name="Denef V.J."/>
            <person name="McMahon K.D."/>
            <person name="Konstantinidis K.T."/>
            <person name="Eloe-Fadrosh E.A."/>
            <person name="Kyrpides N.C."/>
            <person name="Woyke T."/>
        </authorList>
    </citation>
    <scope>NUCLEOTIDE SEQUENCE</scope>
    <source>
        <strain evidence="1">GVMAG-M-3300023179-152</strain>
    </source>
</reference>
<dbReference type="GO" id="GO:0003676">
    <property type="term" value="F:nucleic acid binding"/>
    <property type="evidence" value="ECO:0007669"/>
    <property type="project" value="InterPro"/>
</dbReference>
<dbReference type="InterPro" id="IPR036397">
    <property type="entry name" value="RNaseH_sf"/>
</dbReference>
<dbReference type="Gene3D" id="3.30.420.10">
    <property type="entry name" value="Ribonuclease H-like superfamily/Ribonuclease H"/>
    <property type="match status" value="1"/>
</dbReference>
<evidence type="ECO:0008006" key="2">
    <source>
        <dbReference type="Google" id="ProtNLM"/>
    </source>
</evidence>
<sequence length="341" mass="39514">MRLISFDIGIKNMAYCILSTDASNIDILDWNVLNLMDSEQPKRICNCIIPPKSKKHQPKPCMKVAKFMKNTNYYCEKHAKSNTQYFMPAKQTSMASLKKLKLEELLRIGISHSLFINIENFTKLNKSKILDIVSNFYEKKNLEPIIFKKSKTAGDTDLIKIGKNMKELLNNITGIDEITHVVIENQISPIANRMKTIQGMLAQYFIMKNSDIEIEFVSSANKLKQFEKKKIENIIKEKDQKNDYIENILIETEKPIENKIKLVTTNPNYKEHKKDGVFYCSQILEINSCFHNWKNALDTKKKDDLADSFLQGIWYLKNRHPSKINILLNADDLKINSVLLS</sequence>
<organism evidence="1">
    <name type="scientific">viral metagenome</name>
    <dbReference type="NCBI Taxonomy" id="1070528"/>
    <lineage>
        <taxon>unclassified sequences</taxon>
        <taxon>metagenomes</taxon>
        <taxon>organismal metagenomes</taxon>
    </lineage>
</organism>
<proteinExistence type="predicted"/>